<protein>
    <submittedName>
        <fullName evidence="2">N-acetyltransferase YhbS</fullName>
    </submittedName>
</protein>
<feature type="domain" description="N-acetyltransferase" evidence="1">
    <location>
        <begin position="9"/>
        <end position="162"/>
    </location>
</feature>
<sequence length="162" mass="17541">MTPTNNTTMTLRVGTADDDKAIDKILTDVGLDPFDFSRLSVYHRIVALDEDGVLVGFIDGRFDVPIPDRATLAGVPGPQAWGSLIAVAPDRQRGGAAKLLLRALLEESQRRGCIYFSAMVSGHDDPAQRRAFFQAVGLEDLVPGVPDDIVGAPIEDVLRRLD</sequence>
<reference evidence="2 3" key="1">
    <citation type="submission" date="2017-11" db="EMBL/GenBank/DDBJ databases">
        <title>Sequencing the genomes of 1000 actinobacteria strains.</title>
        <authorList>
            <person name="Klenk H.-P."/>
        </authorList>
    </citation>
    <scope>NUCLEOTIDE SEQUENCE [LARGE SCALE GENOMIC DNA]</scope>
    <source>
        <strain evidence="2 3">DSM 44104</strain>
    </source>
</reference>
<evidence type="ECO:0000259" key="1">
    <source>
        <dbReference type="PROSITE" id="PS51186"/>
    </source>
</evidence>
<dbReference type="Proteomes" id="UP000232453">
    <property type="component" value="Unassembled WGS sequence"/>
</dbReference>
<dbReference type="InterPro" id="IPR000182">
    <property type="entry name" value="GNAT_dom"/>
</dbReference>
<dbReference type="Pfam" id="PF00583">
    <property type="entry name" value="Acetyltransf_1"/>
    <property type="match status" value="1"/>
</dbReference>
<gene>
    <name evidence="2" type="ORF">ATL51_1878</name>
</gene>
<accession>A0AA44ZNY3</accession>
<evidence type="ECO:0000313" key="2">
    <source>
        <dbReference type="EMBL" id="PKB30219.1"/>
    </source>
</evidence>
<name>A0AA44ZNY3_PSEA5</name>
<dbReference type="Gene3D" id="3.40.630.30">
    <property type="match status" value="1"/>
</dbReference>
<dbReference type="AlphaFoldDB" id="A0AA44ZNY3"/>
<organism evidence="2 3">
    <name type="scientific">Pseudonocardia alni</name>
    <name type="common">Amycolata alni</name>
    <dbReference type="NCBI Taxonomy" id="33907"/>
    <lineage>
        <taxon>Bacteria</taxon>
        <taxon>Bacillati</taxon>
        <taxon>Actinomycetota</taxon>
        <taxon>Actinomycetes</taxon>
        <taxon>Pseudonocardiales</taxon>
        <taxon>Pseudonocardiaceae</taxon>
        <taxon>Pseudonocardia</taxon>
    </lineage>
</organism>
<dbReference type="InterPro" id="IPR016181">
    <property type="entry name" value="Acyl_CoA_acyltransferase"/>
</dbReference>
<dbReference type="GO" id="GO:0016747">
    <property type="term" value="F:acyltransferase activity, transferring groups other than amino-acyl groups"/>
    <property type="evidence" value="ECO:0007669"/>
    <property type="project" value="InterPro"/>
</dbReference>
<dbReference type="SUPFAM" id="SSF55729">
    <property type="entry name" value="Acyl-CoA N-acyltransferases (Nat)"/>
    <property type="match status" value="1"/>
</dbReference>
<proteinExistence type="predicted"/>
<dbReference type="PROSITE" id="PS51186">
    <property type="entry name" value="GNAT"/>
    <property type="match status" value="1"/>
</dbReference>
<dbReference type="EMBL" id="PHUJ01000003">
    <property type="protein sequence ID" value="PKB30219.1"/>
    <property type="molecule type" value="Genomic_DNA"/>
</dbReference>
<evidence type="ECO:0000313" key="3">
    <source>
        <dbReference type="Proteomes" id="UP000232453"/>
    </source>
</evidence>
<comment type="caution">
    <text evidence="2">The sequence shown here is derived from an EMBL/GenBank/DDBJ whole genome shotgun (WGS) entry which is preliminary data.</text>
</comment>